<comment type="caution">
    <text evidence="1">The sequence shown here is derived from an EMBL/GenBank/DDBJ whole genome shotgun (WGS) entry which is preliminary data.</text>
</comment>
<accession>A0A1C3ERK7</accession>
<dbReference type="AlphaFoldDB" id="A0A1C3ERK7"/>
<dbReference type="RefSeq" id="WP_068898771.1">
    <property type="nucleotide sequence ID" value="NZ_JBHUIF010000032.1"/>
</dbReference>
<dbReference type="Proteomes" id="UP000094936">
    <property type="component" value="Unassembled WGS sequence"/>
</dbReference>
<protein>
    <submittedName>
        <fullName evidence="1">Superoxide dismutase, Ni</fullName>
    </submittedName>
</protein>
<dbReference type="GO" id="GO:0016151">
    <property type="term" value="F:nickel cation binding"/>
    <property type="evidence" value="ECO:0007669"/>
    <property type="project" value="InterPro"/>
</dbReference>
<name>A0A1C3ERK7_9GAMM</name>
<gene>
    <name evidence="1" type="ORF">A8L45_02245</name>
</gene>
<dbReference type="NCBIfam" id="TIGR02753">
    <property type="entry name" value="sodN"/>
    <property type="match status" value="1"/>
</dbReference>
<sequence>MLHNLLQTIERIHSFGEVSAHCDIPCKIYDPHHAQIAVLTMIRTLDLLEELNQKDSLTKTEEAQFVRLVAQKEEHGIKVKDEIRVIWGDYFKQPQLDAFPEIHELTHSIMLLTSKLKQGLDRDVGEQLLEKVNRFAQIFWESKNVATYTADCPYPPALPVLYPDLKA</sequence>
<dbReference type="STRING" id="1080227.A8L45_02245"/>
<dbReference type="InterPro" id="IPR036502">
    <property type="entry name" value="NiSOD_sf"/>
</dbReference>
<reference evidence="1 2" key="1">
    <citation type="submission" date="2016-05" db="EMBL/GenBank/DDBJ databases">
        <title>Genomic Taxonomy of the Vibrionaceae.</title>
        <authorList>
            <person name="Gomez-Gil B."/>
            <person name="Enciso-Ibarra J."/>
        </authorList>
    </citation>
    <scope>NUCLEOTIDE SEQUENCE [LARGE SCALE GENOMIC DNA]</scope>
    <source>
        <strain evidence="1 2">CAIM 1920</strain>
    </source>
</reference>
<dbReference type="InterPro" id="IPR014123">
    <property type="entry name" value="Superoxide_dismutase_Ni-type"/>
</dbReference>
<evidence type="ECO:0000313" key="1">
    <source>
        <dbReference type="EMBL" id="ODA35875.1"/>
    </source>
</evidence>
<dbReference type="Pfam" id="PF09055">
    <property type="entry name" value="Sod_Ni"/>
    <property type="match status" value="1"/>
</dbReference>
<keyword evidence="2" id="KW-1185">Reference proteome</keyword>
<dbReference type="GO" id="GO:0004784">
    <property type="term" value="F:superoxide dismutase activity"/>
    <property type="evidence" value="ECO:0007669"/>
    <property type="project" value="InterPro"/>
</dbReference>
<dbReference type="Gene3D" id="1.20.120.400">
    <property type="entry name" value="Nickel-containing superoxide dismutase"/>
    <property type="match status" value="1"/>
</dbReference>
<dbReference type="EMBL" id="LYBM01000002">
    <property type="protein sequence ID" value="ODA35875.1"/>
    <property type="molecule type" value="Genomic_DNA"/>
</dbReference>
<dbReference type="OrthoDB" id="9790847at2"/>
<proteinExistence type="predicted"/>
<evidence type="ECO:0000313" key="2">
    <source>
        <dbReference type="Proteomes" id="UP000094936"/>
    </source>
</evidence>
<dbReference type="SUPFAM" id="SSF109770">
    <property type="entry name" value="Nickel-containing superoxide dismutase, NiSOD"/>
    <property type="match status" value="1"/>
</dbReference>
<organism evidence="1 2">
    <name type="scientific">Veronia pacifica</name>
    <dbReference type="NCBI Taxonomy" id="1080227"/>
    <lineage>
        <taxon>Bacteria</taxon>
        <taxon>Pseudomonadati</taxon>
        <taxon>Pseudomonadota</taxon>
        <taxon>Gammaproteobacteria</taxon>
        <taxon>Vibrionales</taxon>
        <taxon>Vibrionaceae</taxon>
        <taxon>Veronia</taxon>
    </lineage>
</organism>